<feature type="compositionally biased region" description="Basic and acidic residues" evidence="2">
    <location>
        <begin position="962"/>
        <end position="977"/>
    </location>
</feature>
<sequence length="1066" mass="119905">MKPTMQAVKWLGMDRHGKMAVAPAAEQVLKPLPEAQPINLISIFGAARQGKSFLMNLLANQQDLFRISNEKEPCTQGVDLSSHFMPLAEFSRQNGNTSIPSSMKVGFVDAEGQGDRDITYDSRLVSPVLLTSKVVIFNWKDSLQADRMLNLLAVLAKAAQNVELADGDNRKVFGHLHIVFRDWNFVNTTPEQVYDTLFKKEKGGDKEVGNRNLARHELVDAFESIQVWLFPSPVVSTAQLSERIRFDQLQPSFQTQMRDLRKTLSNQLKTPMQFNDHTLTGPVLSEMIPLVAEILNDNRVIMPESIYASMRRAEAKKKQRECEEEMQRMCDALLQSETLVSTTAFSSQATDALMGLLGSTMQSLQKYPEDVVEECKKGLHLFLERQVDASAKANNELVLVHFQTLMEKASDSLSALFRELEDRLPLAPADLSTTCDQTLAKVTAPLLECPTSTAMTYHGEIRRLQQQAAVFKERLQHSNERKIRMRTADLQAKLSKATLELKAKGVAWLDKRIQAKAPFTIAMLEAQLTQWLEAIEMPPRNDALDDFDVRQELRVFFTQLLEDLKRQYTLHVRHVLHQFHVDAKAALEREIHRSLGDKTLPMEDAQLVSVIHKAKDRVVTEAAEAMQGWSFPQEDMEHFCRHAASVYQETKDELISLVHDGLVKQMPLSDSSIDTYFKEAVTQAAEYMLTQAPTADKSALDWETKFHADLTTVKAQLRTINQKEVEKKEWMEAAEAERIRLQELESQVQHTEALAQEREKQIKSILIEKEQTSAHLTEELSLQTTKTQALEQQLEALRVTAEEMAKEKARLAEQATSIAAKERAAKEQAVAEQSRRQAALQKELDAMQAQLAQQQAILQQKEKRREKAYALAETERALREKMLAEAKSSQASAAALQNKMSSALEKQMRESEQLQTTLALEKAKADRLEAELKRVRAEAVSHEREKEKFRQQALNMELSTSKLREHAKEESRRRAEAEAAAAQAAKAAEAAAKAAMEAAAASPARAGKRKSDGDASGRKAKTLKVKAPLPKLSLAEAKRLAKEDMENRVASRASALEKGKKAKSKP</sequence>
<dbReference type="KEGG" id="spar:SPRG_21222"/>
<dbReference type="Gene3D" id="3.40.50.300">
    <property type="entry name" value="P-loop containing nucleotide triphosphate hydrolases"/>
    <property type="match status" value="1"/>
</dbReference>
<feature type="domain" description="Guanylate-binding protein N-terminal" evidence="3">
    <location>
        <begin position="34"/>
        <end position="264"/>
    </location>
</feature>
<dbReference type="VEuPathDB" id="FungiDB:SPRG_21222"/>
<dbReference type="GO" id="GO:0005525">
    <property type="term" value="F:GTP binding"/>
    <property type="evidence" value="ECO:0007669"/>
    <property type="project" value="InterPro"/>
</dbReference>
<dbReference type="InterPro" id="IPR015894">
    <property type="entry name" value="Guanylate-bd_N"/>
</dbReference>
<dbReference type="RefSeq" id="XP_012208694.1">
    <property type="nucleotide sequence ID" value="XM_012353304.1"/>
</dbReference>
<gene>
    <name evidence="4" type="ORF">SPRG_21222</name>
</gene>
<dbReference type="AlphaFoldDB" id="A0A067BQ42"/>
<dbReference type="GeneID" id="24142053"/>
<keyword evidence="5" id="KW-1185">Reference proteome</keyword>
<dbReference type="Pfam" id="PF02263">
    <property type="entry name" value="GBP"/>
    <property type="match status" value="1"/>
</dbReference>
<dbReference type="GO" id="GO:0003924">
    <property type="term" value="F:GTPase activity"/>
    <property type="evidence" value="ECO:0007669"/>
    <property type="project" value="InterPro"/>
</dbReference>
<feature type="coiled-coil region" evidence="1">
    <location>
        <begin position="727"/>
        <end position="761"/>
    </location>
</feature>
<evidence type="ECO:0000313" key="5">
    <source>
        <dbReference type="Proteomes" id="UP000030745"/>
    </source>
</evidence>
<protein>
    <recommendedName>
        <fullName evidence="3">Guanylate-binding protein N-terminal domain-containing protein</fullName>
    </recommendedName>
</protein>
<dbReference type="EMBL" id="KK583307">
    <property type="protein sequence ID" value="KDO20609.1"/>
    <property type="molecule type" value="Genomic_DNA"/>
</dbReference>
<evidence type="ECO:0000256" key="2">
    <source>
        <dbReference type="SAM" id="MobiDB-lite"/>
    </source>
</evidence>
<keyword evidence="1" id="KW-0175">Coiled coil</keyword>
<evidence type="ECO:0000256" key="1">
    <source>
        <dbReference type="SAM" id="Coils"/>
    </source>
</evidence>
<name>A0A067BQ42_SAPPC</name>
<dbReference type="OMA" id="DRRCKEA"/>
<feature type="compositionally biased region" description="Basic and acidic residues" evidence="2">
    <location>
        <begin position="941"/>
        <end position="950"/>
    </location>
</feature>
<dbReference type="PANTHER" id="PTHR10751">
    <property type="entry name" value="GUANYLATE BINDING PROTEIN"/>
    <property type="match status" value="1"/>
</dbReference>
<feature type="compositionally biased region" description="Low complexity" evidence="2">
    <location>
        <begin position="978"/>
        <end position="1005"/>
    </location>
</feature>
<feature type="compositionally biased region" description="Polar residues" evidence="2">
    <location>
        <begin position="952"/>
        <end position="961"/>
    </location>
</feature>
<dbReference type="Proteomes" id="UP000030745">
    <property type="component" value="Unassembled WGS sequence"/>
</dbReference>
<evidence type="ECO:0000259" key="3">
    <source>
        <dbReference type="Pfam" id="PF02263"/>
    </source>
</evidence>
<feature type="region of interest" description="Disordered" evidence="2">
    <location>
        <begin position="941"/>
        <end position="1066"/>
    </location>
</feature>
<dbReference type="SUPFAM" id="SSF52540">
    <property type="entry name" value="P-loop containing nucleoside triphosphate hydrolases"/>
    <property type="match status" value="1"/>
</dbReference>
<organism evidence="4 5">
    <name type="scientific">Saprolegnia parasitica (strain CBS 223.65)</name>
    <dbReference type="NCBI Taxonomy" id="695850"/>
    <lineage>
        <taxon>Eukaryota</taxon>
        <taxon>Sar</taxon>
        <taxon>Stramenopiles</taxon>
        <taxon>Oomycota</taxon>
        <taxon>Saprolegniomycetes</taxon>
        <taxon>Saprolegniales</taxon>
        <taxon>Saprolegniaceae</taxon>
        <taxon>Saprolegnia</taxon>
    </lineage>
</organism>
<feature type="compositionally biased region" description="Basic and acidic residues" evidence="2">
    <location>
        <begin position="1036"/>
        <end position="1059"/>
    </location>
</feature>
<reference evidence="4 5" key="1">
    <citation type="journal article" date="2013" name="PLoS Genet.">
        <title>Distinctive expansion of potential virulence genes in the genome of the oomycete fish pathogen Saprolegnia parasitica.</title>
        <authorList>
            <person name="Jiang R.H."/>
            <person name="de Bruijn I."/>
            <person name="Haas B.J."/>
            <person name="Belmonte R."/>
            <person name="Lobach L."/>
            <person name="Christie J."/>
            <person name="van den Ackerveken G."/>
            <person name="Bottin A."/>
            <person name="Bulone V."/>
            <person name="Diaz-Moreno S.M."/>
            <person name="Dumas B."/>
            <person name="Fan L."/>
            <person name="Gaulin E."/>
            <person name="Govers F."/>
            <person name="Grenville-Briggs L.J."/>
            <person name="Horner N.R."/>
            <person name="Levin J.Z."/>
            <person name="Mammella M."/>
            <person name="Meijer H.J."/>
            <person name="Morris P."/>
            <person name="Nusbaum C."/>
            <person name="Oome S."/>
            <person name="Phillips A.J."/>
            <person name="van Rooyen D."/>
            <person name="Rzeszutek E."/>
            <person name="Saraiva M."/>
            <person name="Secombes C.J."/>
            <person name="Seidl M.F."/>
            <person name="Snel B."/>
            <person name="Stassen J.H."/>
            <person name="Sykes S."/>
            <person name="Tripathy S."/>
            <person name="van den Berg H."/>
            <person name="Vega-Arreguin J.C."/>
            <person name="Wawra S."/>
            <person name="Young S.K."/>
            <person name="Zeng Q."/>
            <person name="Dieguez-Uribeondo J."/>
            <person name="Russ C."/>
            <person name="Tyler B.M."/>
            <person name="van West P."/>
        </authorList>
    </citation>
    <scope>NUCLEOTIDE SEQUENCE [LARGE SCALE GENOMIC DNA]</scope>
    <source>
        <strain evidence="4 5">CBS 223.65</strain>
    </source>
</reference>
<accession>A0A067BQ42</accession>
<dbReference type="InterPro" id="IPR027417">
    <property type="entry name" value="P-loop_NTPase"/>
</dbReference>
<proteinExistence type="predicted"/>
<evidence type="ECO:0000313" key="4">
    <source>
        <dbReference type="EMBL" id="KDO20609.1"/>
    </source>
</evidence>
<dbReference type="OrthoDB" id="2135133at2759"/>